<dbReference type="Proteomes" id="UP001153678">
    <property type="component" value="Unassembled WGS sequence"/>
</dbReference>
<dbReference type="InterPro" id="IPR001959">
    <property type="entry name" value="Transposase"/>
</dbReference>
<evidence type="ECO:0000259" key="1">
    <source>
        <dbReference type="Pfam" id="PF00005"/>
    </source>
</evidence>
<evidence type="ECO:0000259" key="3">
    <source>
        <dbReference type="Pfam" id="PF12323"/>
    </source>
</evidence>
<dbReference type="PANTHER" id="PTHR24221">
    <property type="entry name" value="ATP-BINDING CASSETTE SUB-FAMILY B"/>
    <property type="match status" value="1"/>
</dbReference>
<evidence type="ECO:0000259" key="2">
    <source>
        <dbReference type="Pfam" id="PF01385"/>
    </source>
</evidence>
<name>A0A9W4WHV8_9GLOM</name>
<dbReference type="AlphaFoldDB" id="A0A9W4WHV8"/>
<dbReference type="Pfam" id="PF00005">
    <property type="entry name" value="ABC_tran"/>
    <property type="match status" value="1"/>
</dbReference>
<dbReference type="InterPro" id="IPR003439">
    <property type="entry name" value="ABC_transporter-like_ATP-bd"/>
</dbReference>
<organism evidence="4 5">
    <name type="scientific">Funneliformis geosporum</name>
    <dbReference type="NCBI Taxonomy" id="1117311"/>
    <lineage>
        <taxon>Eukaryota</taxon>
        <taxon>Fungi</taxon>
        <taxon>Fungi incertae sedis</taxon>
        <taxon>Mucoromycota</taxon>
        <taxon>Glomeromycotina</taxon>
        <taxon>Glomeromycetes</taxon>
        <taxon>Glomerales</taxon>
        <taxon>Glomeraceae</taxon>
        <taxon>Funneliformis</taxon>
    </lineage>
</organism>
<dbReference type="Pfam" id="PF12323">
    <property type="entry name" value="HTH_OrfB_IS605"/>
    <property type="match status" value="1"/>
</dbReference>
<dbReference type="GO" id="GO:0046872">
    <property type="term" value="F:metal ion binding"/>
    <property type="evidence" value="ECO:0007669"/>
    <property type="project" value="UniProtKB-KW"/>
</dbReference>
<dbReference type="InterPro" id="IPR039421">
    <property type="entry name" value="Type_1_exporter"/>
</dbReference>
<feature type="domain" description="Probable transposase IS891/IS1136/IS1341" evidence="2">
    <location>
        <begin position="176"/>
        <end position="284"/>
    </location>
</feature>
<accession>A0A9W4WHV8</accession>
<reference evidence="4" key="1">
    <citation type="submission" date="2022-08" db="EMBL/GenBank/DDBJ databases">
        <authorList>
            <person name="Kallberg Y."/>
            <person name="Tangrot J."/>
            <person name="Rosling A."/>
        </authorList>
    </citation>
    <scope>NUCLEOTIDE SEQUENCE</scope>
    <source>
        <strain evidence="4">Wild A</strain>
    </source>
</reference>
<dbReference type="OrthoDB" id="2407965at2759"/>
<sequence>MRKLSFLKTYKYRLYPNQQEREIIDKILETCRWLYNHFLAERRDKYEKEQKKVSYTQQQNSLPSLKKTNPNLQGIYSQVLQDVAQRVKKAFQGFFLRLRNKTEKAGYPRFKSFGRYDSFTYSQNNNSYKLEQSQLRLASIGKVKIKLHRGLEGEVKTCSVIVKNGKYYACFSSEVEPKLLPKTGKKVGIDLGLTSFLTTSDRELKEAPKTYRKAEKELAKAGRKVSRRIKRSKRRKKAVILLAKQHEKVSNQRKDLAHRLAKELVEKYDGIAYEKLAIKNMQGVEVNAKNTSQICSECDKQREQKLKLSQRKFVCSFCPYSDNRDINAARNVLKRAELQSNGSEEELRVLGGYHIKNLLLDKFRRLPFEEKKAKKDELNNLIEKDAYELATDFQGKVLFASWRIFDNFGDIFHCLWDYADYAVSRDRINTFLRLPEENYNLAGKELSQEMPITTIVFRNIHFRYQGQSEWILKNYNRTLTLDKINRLIGKNGTGKSTVLYLLLGMLVPQKENNIAYCTHDTLVEKGSTGQKQLRNINQTLEQRKGAQIFCFDEADNALDQDNQEQIREKIRELIKTKSQYRGSTFYCLEIMVHSLFNPTQQTLYAFPNLVSKEILKVLASHTYHHHQYLFTYEKRTRGWRLKD</sequence>
<dbReference type="GO" id="GO:0005524">
    <property type="term" value="F:ATP binding"/>
    <property type="evidence" value="ECO:0007669"/>
    <property type="project" value="InterPro"/>
</dbReference>
<dbReference type="GO" id="GO:0006310">
    <property type="term" value="P:DNA recombination"/>
    <property type="evidence" value="ECO:0007669"/>
    <property type="project" value="UniProtKB-KW"/>
</dbReference>
<gene>
    <name evidence="4" type="ORF">FWILDA_LOCUS799</name>
</gene>
<dbReference type="Gene3D" id="3.40.50.300">
    <property type="entry name" value="P-loop containing nucleotide triphosphate hydrolases"/>
    <property type="match status" value="2"/>
</dbReference>
<proteinExistence type="predicted"/>
<dbReference type="PANTHER" id="PTHR24221:SF654">
    <property type="entry name" value="ATP-BINDING CASSETTE SUB-FAMILY B MEMBER 6"/>
    <property type="match status" value="1"/>
</dbReference>
<dbReference type="EMBL" id="CAMKVN010000059">
    <property type="protein sequence ID" value="CAI2162910.1"/>
    <property type="molecule type" value="Genomic_DNA"/>
</dbReference>
<comment type="caution">
    <text evidence="4">The sequence shown here is derived from an EMBL/GenBank/DDBJ whole genome shotgun (WGS) entry which is preliminary data.</text>
</comment>
<feature type="domain" description="Transposase putative helix-turn-helix" evidence="3">
    <location>
        <begin position="7"/>
        <end position="51"/>
    </location>
</feature>
<dbReference type="GO" id="GO:0032196">
    <property type="term" value="P:transposition"/>
    <property type="evidence" value="ECO:0007669"/>
    <property type="project" value="UniProtKB-KW"/>
</dbReference>
<dbReference type="SUPFAM" id="SSF52540">
    <property type="entry name" value="P-loop containing nucleoside triphosphate hydrolases"/>
    <property type="match status" value="1"/>
</dbReference>
<feature type="domain" description="ABC transporter" evidence="1">
    <location>
        <begin position="472"/>
        <end position="558"/>
    </location>
</feature>
<dbReference type="NCBIfam" id="NF040570">
    <property type="entry name" value="guided_TnpB"/>
    <property type="match status" value="1"/>
</dbReference>
<dbReference type="InterPro" id="IPR027417">
    <property type="entry name" value="P-loop_NTPase"/>
</dbReference>
<dbReference type="GO" id="GO:0016887">
    <property type="term" value="F:ATP hydrolysis activity"/>
    <property type="evidence" value="ECO:0007669"/>
    <property type="project" value="InterPro"/>
</dbReference>
<evidence type="ECO:0000313" key="5">
    <source>
        <dbReference type="Proteomes" id="UP001153678"/>
    </source>
</evidence>
<protein>
    <submittedName>
        <fullName evidence="4">16642_t:CDS:1</fullName>
    </submittedName>
</protein>
<keyword evidence="5" id="KW-1185">Reference proteome</keyword>
<evidence type="ECO:0000313" key="4">
    <source>
        <dbReference type="EMBL" id="CAI2162910.1"/>
    </source>
</evidence>
<dbReference type="Pfam" id="PF01385">
    <property type="entry name" value="OrfB_IS605"/>
    <property type="match status" value="1"/>
</dbReference>
<dbReference type="InterPro" id="IPR021027">
    <property type="entry name" value="Transposase_put_HTH"/>
</dbReference>
<dbReference type="GO" id="GO:0034040">
    <property type="term" value="F:ATPase-coupled lipid transmembrane transporter activity"/>
    <property type="evidence" value="ECO:0007669"/>
    <property type="project" value="TreeGrafter"/>
</dbReference>
<dbReference type="GO" id="GO:0003677">
    <property type="term" value="F:DNA binding"/>
    <property type="evidence" value="ECO:0007669"/>
    <property type="project" value="UniProtKB-KW"/>
</dbReference>